<keyword evidence="3" id="KW-1185">Reference proteome</keyword>
<evidence type="ECO:0000313" key="2">
    <source>
        <dbReference type="EMBL" id="ABI93410.1"/>
    </source>
</evidence>
<evidence type="ECO:0000256" key="1">
    <source>
        <dbReference type="SAM" id="MobiDB-lite"/>
    </source>
</evidence>
<feature type="region of interest" description="Disordered" evidence="1">
    <location>
        <begin position="1"/>
        <end position="30"/>
    </location>
</feature>
<protein>
    <submittedName>
        <fullName evidence="2">Uncharacterized protein</fullName>
    </submittedName>
</protein>
<proteinExistence type="predicted"/>
<keyword evidence="2" id="KW-0614">Plasmid</keyword>
<dbReference type="KEGG" id="rde:RD1_B0001"/>
<dbReference type="Proteomes" id="UP000007029">
    <property type="component" value="Plasmid pTB2"/>
</dbReference>
<dbReference type="AlphaFoldDB" id="Q07GI9"/>
<geneLocation type="plasmid" evidence="2 3">
    <name>pTB2</name>
</geneLocation>
<dbReference type="EMBL" id="CP000465">
    <property type="protein sequence ID" value="ABI93410.1"/>
    <property type="molecule type" value="Genomic_DNA"/>
</dbReference>
<reference evidence="2 3" key="1">
    <citation type="journal article" date="2007" name="J. Bacteriol.">
        <title>The complete genome sequence of Roseobacter denitrificans reveals a mixotrophic rather than photosynthetic metabolism.</title>
        <authorList>
            <person name="Swingley W.D."/>
            <person name="Sadekar S."/>
            <person name="Mastrian S.D."/>
            <person name="Matthies H.J."/>
            <person name="Hao J."/>
            <person name="Ramos H."/>
            <person name="Acharya C.R."/>
            <person name="Conrad A.L."/>
            <person name="Taylor H.L."/>
            <person name="Dejesa L.C."/>
            <person name="Shah M.K."/>
            <person name="O'huallachain M.E."/>
            <person name="Lince M.T."/>
            <person name="Blankenship R.E."/>
            <person name="Beatty J.T."/>
            <person name="Touchman J.W."/>
        </authorList>
    </citation>
    <scope>NUCLEOTIDE SEQUENCE [LARGE SCALE GENOMIC DNA]</scope>
    <source>
        <strain evidence="3">ATCC 33942 / OCh 114</strain>
        <plasmid evidence="2 3">pTB2</plasmid>
    </source>
</reference>
<sequence>MSPPPYPRKDHTMAWNDSTTPFDIDPGEQHHRPMTIVVEPNGGSAQIQFRDSGGNWVTPDAAEYTLTQAGPTRVERANTPPIRIIATGAAKFEVTLNT</sequence>
<name>Q07GI9_ROSDO</name>
<organism evidence="2 3">
    <name type="scientific">Roseobacter denitrificans (strain ATCC 33942 / OCh 114)</name>
    <name type="common">Erythrobacter sp. (strain OCh 114)</name>
    <name type="synonym">Roseobacter denitrificans</name>
    <dbReference type="NCBI Taxonomy" id="375451"/>
    <lineage>
        <taxon>Bacteria</taxon>
        <taxon>Pseudomonadati</taxon>
        <taxon>Pseudomonadota</taxon>
        <taxon>Alphaproteobacteria</taxon>
        <taxon>Rhodobacterales</taxon>
        <taxon>Roseobacteraceae</taxon>
        <taxon>Roseobacter</taxon>
    </lineage>
</organism>
<accession>Q07GI9</accession>
<dbReference type="HOGENOM" id="CLU_2331896_0_0_5"/>
<gene>
    <name evidence="2" type="ordered locus">RD1_B0001</name>
</gene>
<evidence type="ECO:0000313" key="3">
    <source>
        <dbReference type="Proteomes" id="UP000007029"/>
    </source>
</evidence>